<dbReference type="GO" id="GO:0020037">
    <property type="term" value="F:heme binding"/>
    <property type="evidence" value="ECO:0007669"/>
    <property type="project" value="InterPro"/>
</dbReference>
<gene>
    <name evidence="2" type="ORF">BO71DRAFT_404071</name>
</gene>
<name>A0A319EAS0_9EURO</name>
<protein>
    <submittedName>
        <fullName evidence="2">Catalase-domain-containing protein</fullName>
    </submittedName>
</protein>
<dbReference type="GO" id="GO:0042542">
    <property type="term" value="P:response to hydrogen peroxide"/>
    <property type="evidence" value="ECO:0007669"/>
    <property type="project" value="TreeGrafter"/>
</dbReference>
<dbReference type="InterPro" id="IPR011614">
    <property type="entry name" value="Catalase_core"/>
</dbReference>
<evidence type="ECO:0000313" key="3">
    <source>
        <dbReference type="Proteomes" id="UP000247810"/>
    </source>
</evidence>
<evidence type="ECO:0000313" key="2">
    <source>
        <dbReference type="EMBL" id="PYH88182.1"/>
    </source>
</evidence>
<dbReference type="GO" id="GO:0005739">
    <property type="term" value="C:mitochondrion"/>
    <property type="evidence" value="ECO:0007669"/>
    <property type="project" value="TreeGrafter"/>
</dbReference>
<dbReference type="Pfam" id="PF00199">
    <property type="entry name" value="Catalase"/>
    <property type="match status" value="1"/>
</dbReference>
<dbReference type="InterPro" id="IPR020835">
    <property type="entry name" value="Catalase_sf"/>
</dbReference>
<dbReference type="STRING" id="1448320.A0A319EAS0"/>
<dbReference type="Proteomes" id="UP000247810">
    <property type="component" value="Unassembled WGS sequence"/>
</dbReference>
<dbReference type="GO" id="GO:0005777">
    <property type="term" value="C:peroxisome"/>
    <property type="evidence" value="ECO:0007669"/>
    <property type="project" value="TreeGrafter"/>
</dbReference>
<dbReference type="EMBL" id="KZ826118">
    <property type="protein sequence ID" value="PYH88182.1"/>
    <property type="molecule type" value="Genomic_DNA"/>
</dbReference>
<dbReference type="PROSITE" id="PS51402">
    <property type="entry name" value="CATALASE_3"/>
    <property type="match status" value="1"/>
</dbReference>
<dbReference type="PANTHER" id="PTHR11465:SF26">
    <property type="entry name" value="CATALASE 2"/>
    <property type="match status" value="1"/>
</dbReference>
<dbReference type="PRINTS" id="PR00067">
    <property type="entry name" value="CATALASE"/>
</dbReference>
<proteinExistence type="predicted"/>
<accession>A0A319EAS0</accession>
<dbReference type="InterPro" id="IPR018028">
    <property type="entry name" value="Catalase"/>
</dbReference>
<dbReference type="VEuPathDB" id="FungiDB:BO71DRAFT_404071"/>
<dbReference type="Gene3D" id="2.40.180.10">
    <property type="entry name" value="Catalase core domain"/>
    <property type="match status" value="1"/>
</dbReference>
<feature type="domain" description="Catalase core" evidence="1">
    <location>
        <begin position="16"/>
        <end position="76"/>
    </location>
</feature>
<dbReference type="SUPFAM" id="SSF56634">
    <property type="entry name" value="Heme-dependent catalase-like"/>
    <property type="match status" value="1"/>
</dbReference>
<keyword evidence="3" id="KW-1185">Reference proteome</keyword>
<organism evidence="2 3">
    <name type="scientific">Aspergillus ellipticus CBS 707.79</name>
    <dbReference type="NCBI Taxonomy" id="1448320"/>
    <lineage>
        <taxon>Eukaryota</taxon>
        <taxon>Fungi</taxon>
        <taxon>Dikarya</taxon>
        <taxon>Ascomycota</taxon>
        <taxon>Pezizomycotina</taxon>
        <taxon>Eurotiomycetes</taxon>
        <taxon>Eurotiomycetidae</taxon>
        <taxon>Eurotiales</taxon>
        <taxon>Aspergillaceae</taxon>
        <taxon>Aspergillus</taxon>
        <taxon>Aspergillus subgen. Circumdati</taxon>
    </lineage>
</organism>
<dbReference type="AlphaFoldDB" id="A0A319EAS0"/>
<dbReference type="OrthoDB" id="6880011at2759"/>
<sequence>MDPSGPGGSLPPRLLVFECTNDCTDLTSASFLSAVGKQTEVLLRVSMVGPESGSADTLRDVHGWAMKLHTDQGNLESTSTMAANSHRT</sequence>
<dbReference type="GO" id="GO:0042744">
    <property type="term" value="P:hydrogen peroxide catabolic process"/>
    <property type="evidence" value="ECO:0007669"/>
    <property type="project" value="TreeGrafter"/>
</dbReference>
<evidence type="ECO:0000259" key="1">
    <source>
        <dbReference type="Pfam" id="PF00199"/>
    </source>
</evidence>
<reference evidence="2 3" key="1">
    <citation type="submission" date="2018-02" db="EMBL/GenBank/DDBJ databases">
        <title>The genomes of Aspergillus section Nigri reveals drivers in fungal speciation.</title>
        <authorList>
            <consortium name="DOE Joint Genome Institute"/>
            <person name="Vesth T.C."/>
            <person name="Nybo J."/>
            <person name="Theobald S."/>
            <person name="Brandl J."/>
            <person name="Frisvad J.C."/>
            <person name="Nielsen K.F."/>
            <person name="Lyhne E.K."/>
            <person name="Kogle M.E."/>
            <person name="Kuo A."/>
            <person name="Riley R."/>
            <person name="Clum A."/>
            <person name="Nolan M."/>
            <person name="Lipzen A."/>
            <person name="Salamov A."/>
            <person name="Henrissat B."/>
            <person name="Wiebenga A."/>
            <person name="De vries R.P."/>
            <person name="Grigoriev I.V."/>
            <person name="Mortensen U.H."/>
            <person name="Andersen M.R."/>
            <person name="Baker S.E."/>
        </authorList>
    </citation>
    <scope>NUCLEOTIDE SEQUENCE [LARGE SCALE GENOMIC DNA]</scope>
    <source>
        <strain evidence="2 3">CBS 707.79</strain>
    </source>
</reference>
<dbReference type="PANTHER" id="PTHR11465">
    <property type="entry name" value="CATALASE"/>
    <property type="match status" value="1"/>
</dbReference>
<dbReference type="GO" id="GO:0004096">
    <property type="term" value="F:catalase activity"/>
    <property type="evidence" value="ECO:0007669"/>
    <property type="project" value="InterPro"/>
</dbReference>